<dbReference type="OrthoDB" id="2364201at2"/>
<dbReference type="SUPFAM" id="SSF55136">
    <property type="entry name" value="Probable bacterial effector-binding domain"/>
    <property type="match status" value="1"/>
</dbReference>
<dbReference type="EMBL" id="FMAU01000002">
    <property type="protein sequence ID" value="SCC08868.1"/>
    <property type="molecule type" value="Genomic_DNA"/>
</dbReference>
<keyword evidence="2" id="KW-0238">DNA-binding</keyword>
<gene>
    <name evidence="2" type="ORF">GA0061094_2402</name>
</gene>
<evidence type="ECO:0000259" key="1">
    <source>
        <dbReference type="SMART" id="SM00871"/>
    </source>
</evidence>
<dbReference type="Proteomes" id="UP000181997">
    <property type="component" value="Unassembled WGS sequence"/>
</dbReference>
<name>A0A0V8HK70_9BACI</name>
<evidence type="ECO:0000313" key="3">
    <source>
        <dbReference type="Proteomes" id="UP000181997"/>
    </source>
</evidence>
<dbReference type="InterPro" id="IPR011256">
    <property type="entry name" value="Reg_factor_effector_dom_sf"/>
</dbReference>
<dbReference type="Gene3D" id="3.20.80.10">
    <property type="entry name" value="Regulatory factor, effector binding domain"/>
    <property type="match status" value="1"/>
</dbReference>
<feature type="domain" description="AraC effector-binding" evidence="1">
    <location>
        <begin position="4"/>
        <end position="161"/>
    </location>
</feature>
<proteinExistence type="predicted"/>
<dbReference type="InterPro" id="IPR029442">
    <property type="entry name" value="GyrI-like"/>
</dbReference>
<protein>
    <submittedName>
        <fullName evidence="2">Predicted transcriptional regulator YdeE, contains AraC-type DNA-binding domain</fullName>
    </submittedName>
</protein>
<reference evidence="3" key="1">
    <citation type="submission" date="2016-08" db="EMBL/GenBank/DDBJ databases">
        <authorList>
            <person name="Varghese N."/>
            <person name="Submissions Spin"/>
        </authorList>
    </citation>
    <scope>NUCLEOTIDE SEQUENCE [LARGE SCALE GENOMIC DNA]</scope>
    <source>
        <strain evidence="3">SGD-1123</strain>
    </source>
</reference>
<sequence>MEKLDYKVTDLPGYRAIGLKWEGAYSEVAGLKEMIQKMSNRVSELEHAVNPQEQLGLSYHLRPDGFLHYSVYEVSPEQEIPAGMEEINVSPMTYFCVHHPKGKDIGHTYTAIYHWMKENGEYTPFTEAGTKYYDDLPIKHERYPYKRDLKDPHFDILIPLTKK</sequence>
<dbReference type="AlphaFoldDB" id="A0A0V8HK70"/>
<keyword evidence="3" id="KW-1185">Reference proteome</keyword>
<evidence type="ECO:0000313" key="2">
    <source>
        <dbReference type="EMBL" id="SCC08868.1"/>
    </source>
</evidence>
<dbReference type="RefSeq" id="WP_058298556.1">
    <property type="nucleotide sequence ID" value="NZ_FMAU01000002.1"/>
</dbReference>
<dbReference type="GO" id="GO:0003677">
    <property type="term" value="F:DNA binding"/>
    <property type="evidence" value="ECO:0007669"/>
    <property type="project" value="UniProtKB-KW"/>
</dbReference>
<dbReference type="Pfam" id="PF06445">
    <property type="entry name" value="GyrI-like"/>
    <property type="match status" value="1"/>
</dbReference>
<accession>A0A0V8HK70</accession>
<organism evidence="2 3">
    <name type="scientific">[Bacillus] enclensis</name>
    <dbReference type="NCBI Taxonomy" id="1402860"/>
    <lineage>
        <taxon>Bacteria</taxon>
        <taxon>Bacillati</taxon>
        <taxon>Bacillota</taxon>
        <taxon>Bacilli</taxon>
        <taxon>Bacillales</taxon>
        <taxon>Bacillaceae</taxon>
        <taxon>Rossellomorea</taxon>
    </lineage>
</organism>
<dbReference type="InterPro" id="IPR010499">
    <property type="entry name" value="AraC_E-bd"/>
</dbReference>
<dbReference type="SMART" id="SM00871">
    <property type="entry name" value="AraC_E_bind"/>
    <property type="match status" value="1"/>
</dbReference>